<feature type="region of interest" description="Disordered" evidence="1">
    <location>
        <begin position="53"/>
        <end position="141"/>
    </location>
</feature>
<accession>A0A914PL18</accession>
<dbReference type="WBParaSite" id="PDA_v2.g15490.t1">
    <property type="protein sequence ID" value="PDA_v2.g15490.t1"/>
    <property type="gene ID" value="PDA_v2.g15490"/>
</dbReference>
<feature type="signal peptide" evidence="2">
    <location>
        <begin position="1"/>
        <end position="20"/>
    </location>
</feature>
<protein>
    <submittedName>
        <fullName evidence="4">Uncharacterized protein</fullName>
    </submittedName>
</protein>
<evidence type="ECO:0000256" key="2">
    <source>
        <dbReference type="SAM" id="SignalP"/>
    </source>
</evidence>
<evidence type="ECO:0000313" key="4">
    <source>
        <dbReference type="WBParaSite" id="PDA_v2.g15490.t1"/>
    </source>
</evidence>
<feature type="compositionally biased region" description="Low complexity" evidence="1">
    <location>
        <begin position="77"/>
        <end position="141"/>
    </location>
</feature>
<evidence type="ECO:0000313" key="3">
    <source>
        <dbReference type="Proteomes" id="UP000887578"/>
    </source>
</evidence>
<name>A0A914PL18_9BILA</name>
<dbReference type="Proteomes" id="UP000887578">
    <property type="component" value="Unplaced"/>
</dbReference>
<evidence type="ECO:0000256" key="1">
    <source>
        <dbReference type="SAM" id="MobiDB-lite"/>
    </source>
</evidence>
<dbReference type="AlphaFoldDB" id="A0A914PL18"/>
<keyword evidence="2" id="KW-0732">Signal</keyword>
<keyword evidence="3" id="KW-1185">Reference proteome</keyword>
<proteinExistence type="predicted"/>
<organism evidence="3 4">
    <name type="scientific">Panagrolaimus davidi</name>
    <dbReference type="NCBI Taxonomy" id="227884"/>
    <lineage>
        <taxon>Eukaryota</taxon>
        <taxon>Metazoa</taxon>
        <taxon>Ecdysozoa</taxon>
        <taxon>Nematoda</taxon>
        <taxon>Chromadorea</taxon>
        <taxon>Rhabditida</taxon>
        <taxon>Tylenchina</taxon>
        <taxon>Panagrolaimomorpha</taxon>
        <taxon>Panagrolaimoidea</taxon>
        <taxon>Panagrolaimidae</taxon>
        <taxon>Panagrolaimus</taxon>
    </lineage>
</organism>
<sequence length="141" mass="15150">MKHFNCYLILAFCILSYVYGDTFVKAGIWLDNVENENRNMICTITCVDAPLPTPPPHHHNPPHHNCNDTDGPDDEPCPCQSTTPSPTTDKPCPCKTTKKPTTTLPSTNATVSATTPKATTPPSATTKKTTPISKTTLGGVA</sequence>
<feature type="chain" id="PRO_5036766580" evidence="2">
    <location>
        <begin position="21"/>
        <end position="141"/>
    </location>
</feature>
<reference evidence="4" key="1">
    <citation type="submission" date="2022-11" db="UniProtKB">
        <authorList>
            <consortium name="WormBaseParasite"/>
        </authorList>
    </citation>
    <scope>IDENTIFICATION</scope>
</reference>